<feature type="compositionally biased region" description="Gly residues" evidence="1">
    <location>
        <begin position="225"/>
        <end position="247"/>
    </location>
</feature>
<comment type="caution">
    <text evidence="2">The sequence shown here is derived from an EMBL/GenBank/DDBJ whole genome shotgun (WGS) entry which is preliminary data.</text>
</comment>
<accession>A0ABN9UT29</accession>
<organism evidence="2 3">
    <name type="scientific">Prorocentrum cordatum</name>
    <dbReference type="NCBI Taxonomy" id="2364126"/>
    <lineage>
        <taxon>Eukaryota</taxon>
        <taxon>Sar</taxon>
        <taxon>Alveolata</taxon>
        <taxon>Dinophyceae</taxon>
        <taxon>Prorocentrales</taxon>
        <taxon>Prorocentraceae</taxon>
        <taxon>Prorocentrum</taxon>
    </lineage>
</organism>
<reference evidence="2" key="1">
    <citation type="submission" date="2023-10" db="EMBL/GenBank/DDBJ databases">
        <authorList>
            <person name="Chen Y."/>
            <person name="Shah S."/>
            <person name="Dougan E. K."/>
            <person name="Thang M."/>
            <person name="Chan C."/>
        </authorList>
    </citation>
    <scope>NUCLEOTIDE SEQUENCE [LARGE SCALE GENOMIC DNA]</scope>
</reference>
<keyword evidence="3" id="KW-1185">Reference proteome</keyword>
<gene>
    <name evidence="2" type="ORF">PCOR1329_LOCUS51400</name>
</gene>
<feature type="region of interest" description="Disordered" evidence="1">
    <location>
        <begin position="160"/>
        <end position="252"/>
    </location>
</feature>
<proteinExistence type="predicted"/>
<feature type="compositionally biased region" description="Basic and acidic residues" evidence="1">
    <location>
        <begin position="184"/>
        <end position="196"/>
    </location>
</feature>
<evidence type="ECO:0000256" key="1">
    <source>
        <dbReference type="SAM" id="MobiDB-lite"/>
    </source>
</evidence>
<protein>
    <recommendedName>
        <fullName evidence="4">Copper transporter</fullName>
    </recommendedName>
</protein>
<feature type="compositionally biased region" description="Basic and acidic residues" evidence="1">
    <location>
        <begin position="205"/>
        <end position="218"/>
    </location>
</feature>
<evidence type="ECO:0000313" key="3">
    <source>
        <dbReference type="Proteomes" id="UP001189429"/>
    </source>
</evidence>
<evidence type="ECO:0008006" key="4">
    <source>
        <dbReference type="Google" id="ProtNLM"/>
    </source>
</evidence>
<evidence type="ECO:0000313" key="2">
    <source>
        <dbReference type="EMBL" id="CAK0863198.1"/>
    </source>
</evidence>
<dbReference type="EMBL" id="CAUYUJ010016234">
    <property type="protein sequence ID" value="CAK0863198.1"/>
    <property type="molecule type" value="Genomic_DNA"/>
</dbReference>
<name>A0ABN9UT29_9DINO</name>
<dbReference type="Proteomes" id="UP001189429">
    <property type="component" value="Unassembled WGS sequence"/>
</dbReference>
<sequence>MTSFRTLSLSMVCGWSVDGPRLWVAVGAAYVQVGAFLHFLVSEWRLFVALRAKHFERAATGRALRGRGAAQAARSLLVESVPRDACADNGAGVRDFFERLLPSHSVHSCSEDASTGWLRLHPAALLGEGLGTLGRLRAAPPEEAAKAEGKEAEEAVVLSVEAAQPPSEAAKPRETKVRRRSPRRRSEEGAKPKVEEAAQPLGEAEQPKEAGSRADGRAPKRWGAGPSGAGPESGGRESGAQDGGTGDSSGAKIGAAASCVAYGAASWDDFLRDFAWAAACVAGTT</sequence>